<dbReference type="RefSeq" id="WP_104303742.1">
    <property type="nucleotide sequence ID" value="NZ_PSNX01000016.1"/>
</dbReference>
<protein>
    <submittedName>
        <fullName evidence="7">Lysoplasmalogenase</fullName>
    </submittedName>
</protein>
<evidence type="ECO:0000256" key="6">
    <source>
        <dbReference type="SAM" id="Phobius"/>
    </source>
</evidence>
<keyword evidence="8" id="KW-1185">Reference proteome</keyword>
<proteinExistence type="inferred from homology"/>
<feature type="transmembrane region" description="Helical" evidence="6">
    <location>
        <begin position="92"/>
        <end position="109"/>
    </location>
</feature>
<comment type="subcellular location">
    <subcellularLocation>
        <location evidence="1">Membrane</location>
        <topology evidence="1">Multi-pass membrane protein</topology>
    </subcellularLocation>
</comment>
<keyword evidence="3 6" id="KW-0812">Transmembrane</keyword>
<feature type="transmembrane region" description="Helical" evidence="6">
    <location>
        <begin position="12"/>
        <end position="33"/>
    </location>
</feature>
<keyword evidence="4 6" id="KW-1133">Transmembrane helix</keyword>
<dbReference type="PANTHER" id="PTHR31885:SF6">
    <property type="entry name" value="GH04784P"/>
    <property type="match status" value="1"/>
</dbReference>
<name>A0A2S5SQZ2_9BURK</name>
<evidence type="ECO:0000256" key="5">
    <source>
        <dbReference type="ARBA" id="ARBA00023136"/>
    </source>
</evidence>
<dbReference type="EMBL" id="PSNX01000016">
    <property type="protein sequence ID" value="PPE65126.1"/>
    <property type="molecule type" value="Genomic_DNA"/>
</dbReference>
<feature type="transmembrane region" description="Helical" evidence="6">
    <location>
        <begin position="121"/>
        <end position="139"/>
    </location>
</feature>
<evidence type="ECO:0000256" key="3">
    <source>
        <dbReference type="ARBA" id="ARBA00022692"/>
    </source>
</evidence>
<dbReference type="Pfam" id="PF07947">
    <property type="entry name" value="YhhN"/>
    <property type="match status" value="1"/>
</dbReference>
<dbReference type="Proteomes" id="UP000238605">
    <property type="component" value="Unassembled WGS sequence"/>
</dbReference>
<dbReference type="InterPro" id="IPR012506">
    <property type="entry name" value="TMEM86B-like"/>
</dbReference>
<reference evidence="7 8" key="1">
    <citation type="submission" date="2018-02" db="EMBL/GenBank/DDBJ databases">
        <title>Reclassifiation of [Polyangium] brachysporum DSM 7029 as Guopingzhaonella breviflexa gen. nov., sp. nov., a member of the family Comamonadaceae.</title>
        <authorList>
            <person name="Tang B."/>
        </authorList>
    </citation>
    <scope>NUCLEOTIDE SEQUENCE [LARGE SCALE GENOMIC DNA]</scope>
    <source>
        <strain evidence="7 8">BCRC 80649</strain>
    </source>
</reference>
<comment type="similarity">
    <text evidence="2">Belongs to the TMEM86 family.</text>
</comment>
<feature type="transmembrane region" description="Helical" evidence="6">
    <location>
        <begin position="145"/>
        <end position="167"/>
    </location>
</feature>
<gene>
    <name evidence="7" type="ORF">C1704_16040</name>
</gene>
<evidence type="ECO:0000256" key="1">
    <source>
        <dbReference type="ARBA" id="ARBA00004141"/>
    </source>
</evidence>
<dbReference type="GO" id="GO:0016020">
    <property type="term" value="C:membrane"/>
    <property type="evidence" value="ECO:0007669"/>
    <property type="project" value="UniProtKB-SubCell"/>
</dbReference>
<evidence type="ECO:0000256" key="4">
    <source>
        <dbReference type="ARBA" id="ARBA00022989"/>
    </source>
</evidence>
<comment type="caution">
    <text evidence="7">The sequence shown here is derived from an EMBL/GenBank/DDBJ whole genome shotgun (WGS) entry which is preliminary data.</text>
</comment>
<accession>A0A2S5SQZ2</accession>
<dbReference type="OrthoDB" id="9770329at2"/>
<feature type="transmembrane region" description="Helical" evidence="6">
    <location>
        <begin position="69"/>
        <end position="86"/>
    </location>
</feature>
<keyword evidence="5 6" id="KW-0472">Membrane</keyword>
<organism evidence="7 8">
    <name type="scientific">Caldimonas caldifontis</name>
    <dbReference type="NCBI Taxonomy" id="1452508"/>
    <lineage>
        <taxon>Bacteria</taxon>
        <taxon>Pseudomonadati</taxon>
        <taxon>Pseudomonadota</taxon>
        <taxon>Betaproteobacteria</taxon>
        <taxon>Burkholderiales</taxon>
        <taxon>Sphaerotilaceae</taxon>
        <taxon>Caldimonas</taxon>
    </lineage>
</organism>
<dbReference type="PANTHER" id="PTHR31885">
    <property type="entry name" value="GH04784P"/>
    <property type="match status" value="1"/>
</dbReference>
<evidence type="ECO:0000313" key="8">
    <source>
        <dbReference type="Proteomes" id="UP000238605"/>
    </source>
</evidence>
<sequence length="232" mass="25281">MNHPSHFWATAWRYTLPWVLVASALLAIFSGPNALDAEILRFVFKPLTTVLIIAYAWSRTGDVPRRRTWVLVGLVFSLAGDIALMWPGGFVAGLVAFLLAHLAYLVAFTSTTRLASVWQPWIFYAAVSAALLAQLWPGVPGALQIPVVAYVVCLAAMAAQAATWWLCEGTAPLSREAGYAALGGLLFISSDTLLAINKFLDPLPEASLWVLSTYWAAQWCIATSLKRRPTSS</sequence>
<feature type="transmembrane region" description="Helical" evidence="6">
    <location>
        <begin position="39"/>
        <end position="57"/>
    </location>
</feature>
<evidence type="ECO:0000256" key="2">
    <source>
        <dbReference type="ARBA" id="ARBA00007375"/>
    </source>
</evidence>
<evidence type="ECO:0000313" key="7">
    <source>
        <dbReference type="EMBL" id="PPE65126.1"/>
    </source>
</evidence>
<dbReference type="AlphaFoldDB" id="A0A2S5SQZ2"/>
<dbReference type="GO" id="GO:0016787">
    <property type="term" value="F:hydrolase activity"/>
    <property type="evidence" value="ECO:0007669"/>
    <property type="project" value="TreeGrafter"/>
</dbReference>